<proteinExistence type="predicted"/>
<dbReference type="EMBL" id="JANAVB010042419">
    <property type="protein sequence ID" value="KAJ6794413.1"/>
    <property type="molecule type" value="Genomic_DNA"/>
</dbReference>
<gene>
    <name evidence="1" type="ORF">M6B38_232445</name>
</gene>
<evidence type="ECO:0000313" key="2">
    <source>
        <dbReference type="Proteomes" id="UP001140949"/>
    </source>
</evidence>
<keyword evidence="2" id="KW-1185">Reference proteome</keyword>
<evidence type="ECO:0000313" key="1">
    <source>
        <dbReference type="EMBL" id="KAJ6794413.1"/>
    </source>
</evidence>
<organism evidence="1 2">
    <name type="scientific">Iris pallida</name>
    <name type="common">Sweet iris</name>
    <dbReference type="NCBI Taxonomy" id="29817"/>
    <lineage>
        <taxon>Eukaryota</taxon>
        <taxon>Viridiplantae</taxon>
        <taxon>Streptophyta</taxon>
        <taxon>Embryophyta</taxon>
        <taxon>Tracheophyta</taxon>
        <taxon>Spermatophyta</taxon>
        <taxon>Magnoliopsida</taxon>
        <taxon>Liliopsida</taxon>
        <taxon>Asparagales</taxon>
        <taxon>Iridaceae</taxon>
        <taxon>Iridoideae</taxon>
        <taxon>Irideae</taxon>
        <taxon>Iris</taxon>
    </lineage>
</organism>
<dbReference type="Proteomes" id="UP001140949">
    <property type="component" value="Unassembled WGS sequence"/>
</dbReference>
<name>A0AAX6DRJ2_IRIPA</name>
<sequence length="121" mass="13552">MIGSKPLYVAVAQRKEDRRARLQAQFSQMCPVAIPAHVAPRLPTYQPGAPRFGQQLFYGQAPPTLIPPQQFGYQQQLVHGIQPGVLLCLISSCQWFSRVCHPKGQDGDWLVVDLCNRHNTS</sequence>
<reference evidence="1" key="2">
    <citation type="submission" date="2023-04" db="EMBL/GenBank/DDBJ databases">
        <authorList>
            <person name="Bruccoleri R.E."/>
            <person name="Oakeley E.J."/>
            <person name="Faust A.-M."/>
            <person name="Dessus-Babus S."/>
            <person name="Altorfer M."/>
            <person name="Burckhardt D."/>
            <person name="Oertli M."/>
            <person name="Naumann U."/>
            <person name="Petersen F."/>
            <person name="Wong J."/>
        </authorList>
    </citation>
    <scope>NUCLEOTIDE SEQUENCE</scope>
    <source>
        <strain evidence="1">GSM-AAB239-AS_SAM_17_03QT</strain>
        <tissue evidence="1">Leaf</tissue>
    </source>
</reference>
<reference evidence="1" key="1">
    <citation type="journal article" date="2023" name="GigaByte">
        <title>Genome assembly of the bearded iris, Iris pallida Lam.</title>
        <authorList>
            <person name="Bruccoleri R.E."/>
            <person name="Oakeley E.J."/>
            <person name="Faust A.M.E."/>
            <person name="Altorfer M."/>
            <person name="Dessus-Babus S."/>
            <person name="Burckhardt D."/>
            <person name="Oertli M."/>
            <person name="Naumann U."/>
            <person name="Petersen F."/>
            <person name="Wong J."/>
        </authorList>
    </citation>
    <scope>NUCLEOTIDE SEQUENCE</scope>
    <source>
        <strain evidence="1">GSM-AAB239-AS_SAM_17_03QT</strain>
    </source>
</reference>
<comment type="caution">
    <text evidence="1">The sequence shown here is derived from an EMBL/GenBank/DDBJ whole genome shotgun (WGS) entry which is preliminary data.</text>
</comment>
<dbReference type="AlphaFoldDB" id="A0AAX6DRJ2"/>
<protein>
    <submittedName>
        <fullName evidence="1">Polyadenylate-binding protein 2-like</fullName>
    </submittedName>
</protein>
<accession>A0AAX6DRJ2</accession>